<dbReference type="FunFam" id="1.10.630.10:FF:000023">
    <property type="entry name" value="Cytochrome P450 family protein"/>
    <property type="match status" value="1"/>
</dbReference>
<keyword evidence="4 9" id="KW-0479">Metal-binding</keyword>
<dbReference type="GO" id="GO:0020037">
    <property type="term" value="F:heme binding"/>
    <property type="evidence" value="ECO:0007669"/>
    <property type="project" value="InterPro"/>
</dbReference>
<evidence type="ECO:0008006" key="13">
    <source>
        <dbReference type="Google" id="ProtNLM"/>
    </source>
</evidence>
<evidence type="ECO:0000313" key="12">
    <source>
        <dbReference type="Proteomes" id="UP000295252"/>
    </source>
</evidence>
<dbReference type="Gene3D" id="1.10.630.10">
    <property type="entry name" value="Cytochrome P450"/>
    <property type="match status" value="2"/>
</dbReference>
<keyword evidence="12" id="KW-1185">Reference proteome</keyword>
<evidence type="ECO:0000256" key="6">
    <source>
        <dbReference type="ARBA" id="ARBA00023004"/>
    </source>
</evidence>
<dbReference type="InterPro" id="IPR036396">
    <property type="entry name" value="Cyt_P450_sf"/>
</dbReference>
<evidence type="ECO:0000256" key="9">
    <source>
        <dbReference type="PIRSR" id="PIRSR602401-1"/>
    </source>
</evidence>
<dbReference type="EMBL" id="HG739090">
    <property type="protein sequence ID" value="CDP01240.1"/>
    <property type="molecule type" value="Genomic_DNA"/>
</dbReference>
<dbReference type="GO" id="GO:0004497">
    <property type="term" value="F:monooxygenase activity"/>
    <property type="evidence" value="ECO:0007669"/>
    <property type="project" value="UniProtKB-KW"/>
</dbReference>
<evidence type="ECO:0000256" key="4">
    <source>
        <dbReference type="ARBA" id="ARBA00022723"/>
    </source>
</evidence>
<protein>
    <recommendedName>
        <fullName evidence="13">Cytochrome P450</fullName>
    </recommendedName>
</protein>
<keyword evidence="8" id="KW-0472">Membrane</keyword>
<dbReference type="PROSITE" id="PS00086">
    <property type="entry name" value="CYTOCHROME_P450"/>
    <property type="match status" value="1"/>
</dbReference>
<dbReference type="InterPro" id="IPR001128">
    <property type="entry name" value="Cyt_P450"/>
</dbReference>
<keyword evidence="3 9" id="KW-0349">Heme</keyword>
<keyword evidence="6 9" id="KW-0408">Iron</keyword>
<dbReference type="GO" id="GO:0016020">
    <property type="term" value="C:membrane"/>
    <property type="evidence" value="ECO:0007669"/>
    <property type="project" value="UniProtKB-SubCell"/>
</dbReference>
<comment type="similarity">
    <text evidence="2 10">Belongs to the cytochrome P450 family.</text>
</comment>
<gene>
    <name evidence="11" type="ORF">GSCOC_T00034818001</name>
</gene>
<dbReference type="PRINTS" id="PR00463">
    <property type="entry name" value="EP450I"/>
</dbReference>
<sequence length="645" mass="73361">METSYLYLPLFLALYIFTKHFLNKIRNLPPSPILNLPVLGHLLLIKKPLHRGLAKISDRHGPVLLLEFGSRPVLLVSSASAAEECLNKHDIVFANRPRLLAGKHLGYNYTSMAWTSYGDHWRNLRRIASLEILSSHRLQTLHGIRVDEVKLMLKRLFSASENKKSVDMRALFFELMLNVMMRMIAGKRYYGENVGEVEEARRFREIVEETMRIGGASNMGDFWPVLRWLKVGKKEKALRVLQENRDQFVQELIKGFRSAKDAENGGGDAEETGEKKKTLIEVLLTLQQKEPEYYKDEIIRSLMLALFFELMLNVMMRMIAGKRYYGENVGEVEEARRFREIVEETMIIGGASNMGDFWPVLRWLKVGKKEKALRVLQENRDQFVQELIKGFRSAKDAENGGGDAEETGEKKKTLIEVLLTLQQKEPEYYKDEIIRSLMLVLLAAGTDTSVGTMEWALSLMLNNPSTLEKAKAEIDRIIGKERLLDESDVANLPYLRCIISETLRMFPAGPIMLPHESSEECVVGGYRVPGGTMLIVNLWAIQNDSKNWEDPRKFKPERFEGLEGTRDGYKLMPFGSGRRGCPGEGLAMRMVGFALGSIIQCFDWSRISEEMVDLAEGPGLTLPKAQHLVANCRARPGIMSLLSQI</sequence>
<comment type="cofactor">
    <cofactor evidence="9">
        <name>heme</name>
        <dbReference type="ChEBI" id="CHEBI:30413"/>
    </cofactor>
</comment>
<dbReference type="OMA" id="NMVARMI"/>
<dbReference type="PhylomeDB" id="A0A068TY78"/>
<dbReference type="Pfam" id="PF00067">
    <property type="entry name" value="p450"/>
    <property type="match status" value="1"/>
</dbReference>
<dbReference type="OrthoDB" id="1055148at2759"/>
<dbReference type="InterPro" id="IPR017972">
    <property type="entry name" value="Cyt_P450_CS"/>
</dbReference>
<organism evidence="11 12">
    <name type="scientific">Coffea canephora</name>
    <name type="common">Robusta coffee</name>
    <dbReference type="NCBI Taxonomy" id="49390"/>
    <lineage>
        <taxon>Eukaryota</taxon>
        <taxon>Viridiplantae</taxon>
        <taxon>Streptophyta</taxon>
        <taxon>Embryophyta</taxon>
        <taxon>Tracheophyta</taxon>
        <taxon>Spermatophyta</taxon>
        <taxon>Magnoliopsida</taxon>
        <taxon>eudicotyledons</taxon>
        <taxon>Gunneridae</taxon>
        <taxon>Pentapetalae</taxon>
        <taxon>asterids</taxon>
        <taxon>lamiids</taxon>
        <taxon>Gentianales</taxon>
        <taxon>Rubiaceae</taxon>
        <taxon>Ixoroideae</taxon>
        <taxon>Gardenieae complex</taxon>
        <taxon>Bertiereae - Coffeeae clade</taxon>
        <taxon>Coffeeae</taxon>
        <taxon>Coffea</taxon>
    </lineage>
</organism>
<dbReference type="PANTHER" id="PTHR47947">
    <property type="entry name" value="CYTOCHROME P450 82C3-RELATED"/>
    <property type="match status" value="1"/>
</dbReference>
<name>A0A068TY78_COFCA</name>
<dbReference type="Proteomes" id="UP000295252">
    <property type="component" value="Chromosome II"/>
</dbReference>
<dbReference type="PRINTS" id="PR00385">
    <property type="entry name" value="P450"/>
</dbReference>
<dbReference type="PANTHER" id="PTHR47947:SF57">
    <property type="entry name" value="CYTOCHROME P450 81F3-LIKE"/>
    <property type="match status" value="1"/>
</dbReference>
<dbReference type="GO" id="GO:0005506">
    <property type="term" value="F:iron ion binding"/>
    <property type="evidence" value="ECO:0007669"/>
    <property type="project" value="InterPro"/>
</dbReference>
<reference evidence="12" key="1">
    <citation type="journal article" date="2014" name="Science">
        <title>The coffee genome provides insight into the convergent evolution of caffeine biosynthesis.</title>
        <authorList>
            <person name="Denoeud F."/>
            <person name="Carretero-Paulet L."/>
            <person name="Dereeper A."/>
            <person name="Droc G."/>
            <person name="Guyot R."/>
            <person name="Pietrella M."/>
            <person name="Zheng C."/>
            <person name="Alberti A."/>
            <person name="Anthony F."/>
            <person name="Aprea G."/>
            <person name="Aury J.M."/>
            <person name="Bento P."/>
            <person name="Bernard M."/>
            <person name="Bocs S."/>
            <person name="Campa C."/>
            <person name="Cenci A."/>
            <person name="Combes M.C."/>
            <person name="Crouzillat D."/>
            <person name="Da Silva C."/>
            <person name="Daddiego L."/>
            <person name="De Bellis F."/>
            <person name="Dussert S."/>
            <person name="Garsmeur O."/>
            <person name="Gayraud T."/>
            <person name="Guignon V."/>
            <person name="Jahn K."/>
            <person name="Jamilloux V."/>
            <person name="Joet T."/>
            <person name="Labadie K."/>
            <person name="Lan T."/>
            <person name="Leclercq J."/>
            <person name="Lepelley M."/>
            <person name="Leroy T."/>
            <person name="Li L.T."/>
            <person name="Librado P."/>
            <person name="Lopez L."/>
            <person name="Munoz A."/>
            <person name="Noel B."/>
            <person name="Pallavicini A."/>
            <person name="Perrotta G."/>
            <person name="Poncet V."/>
            <person name="Pot D."/>
            <person name="Priyono X."/>
            <person name="Rigoreau M."/>
            <person name="Rouard M."/>
            <person name="Rozas J."/>
            <person name="Tranchant-Dubreuil C."/>
            <person name="VanBuren R."/>
            <person name="Zhang Q."/>
            <person name="Andrade A.C."/>
            <person name="Argout X."/>
            <person name="Bertrand B."/>
            <person name="de Kochko A."/>
            <person name="Graziosi G."/>
            <person name="Henry R.J."/>
            <person name="Jayarama X."/>
            <person name="Ming R."/>
            <person name="Nagai C."/>
            <person name="Rounsley S."/>
            <person name="Sankoff D."/>
            <person name="Giuliano G."/>
            <person name="Albert V.A."/>
            <person name="Wincker P."/>
            <person name="Lashermes P."/>
        </authorList>
    </citation>
    <scope>NUCLEOTIDE SEQUENCE [LARGE SCALE GENOMIC DNA]</scope>
    <source>
        <strain evidence="12">cv. DH200-94</strain>
    </source>
</reference>
<evidence type="ECO:0000313" key="11">
    <source>
        <dbReference type="EMBL" id="CDP01240.1"/>
    </source>
</evidence>
<dbReference type="InterPro" id="IPR002401">
    <property type="entry name" value="Cyt_P450_E_grp-I"/>
</dbReference>
<dbReference type="InterPro" id="IPR050651">
    <property type="entry name" value="Plant_Cytochrome_P450_Monoox"/>
</dbReference>
<accession>A0A068TY78</accession>
<dbReference type="STRING" id="49390.A0A068TY78"/>
<evidence type="ECO:0000256" key="3">
    <source>
        <dbReference type="ARBA" id="ARBA00022617"/>
    </source>
</evidence>
<dbReference type="InParanoid" id="A0A068TY78"/>
<evidence type="ECO:0000256" key="1">
    <source>
        <dbReference type="ARBA" id="ARBA00004370"/>
    </source>
</evidence>
<feature type="binding site" description="axial binding residue" evidence="9">
    <location>
        <position position="581"/>
    </location>
    <ligand>
        <name>heme</name>
        <dbReference type="ChEBI" id="CHEBI:30413"/>
    </ligand>
    <ligandPart>
        <name>Fe</name>
        <dbReference type="ChEBI" id="CHEBI:18248"/>
    </ligandPart>
</feature>
<dbReference type="SUPFAM" id="SSF48264">
    <property type="entry name" value="Cytochrome P450"/>
    <property type="match status" value="2"/>
</dbReference>
<evidence type="ECO:0000256" key="10">
    <source>
        <dbReference type="RuleBase" id="RU000461"/>
    </source>
</evidence>
<dbReference type="GO" id="GO:0016705">
    <property type="term" value="F:oxidoreductase activity, acting on paired donors, with incorporation or reduction of molecular oxygen"/>
    <property type="evidence" value="ECO:0007669"/>
    <property type="project" value="InterPro"/>
</dbReference>
<dbReference type="Gramene" id="CDP01240">
    <property type="protein sequence ID" value="CDP01240"/>
    <property type="gene ID" value="GSCOC_T00034818001"/>
</dbReference>
<evidence type="ECO:0000256" key="7">
    <source>
        <dbReference type="ARBA" id="ARBA00023033"/>
    </source>
</evidence>
<evidence type="ECO:0000256" key="5">
    <source>
        <dbReference type="ARBA" id="ARBA00023002"/>
    </source>
</evidence>
<evidence type="ECO:0000256" key="8">
    <source>
        <dbReference type="ARBA" id="ARBA00023136"/>
    </source>
</evidence>
<dbReference type="AlphaFoldDB" id="A0A068TY78"/>
<comment type="subcellular location">
    <subcellularLocation>
        <location evidence="1">Membrane</location>
    </subcellularLocation>
</comment>
<evidence type="ECO:0000256" key="2">
    <source>
        <dbReference type="ARBA" id="ARBA00010617"/>
    </source>
</evidence>
<keyword evidence="7 10" id="KW-0503">Monooxygenase</keyword>
<keyword evidence="5 10" id="KW-0560">Oxidoreductase</keyword>
<dbReference type="CDD" id="cd20653">
    <property type="entry name" value="CYP81"/>
    <property type="match status" value="1"/>
</dbReference>
<proteinExistence type="inferred from homology"/>